<evidence type="ECO:0000256" key="4">
    <source>
        <dbReference type="ARBA" id="ARBA00022692"/>
    </source>
</evidence>
<protein>
    <recommendedName>
        <fullName evidence="11">Cystinosin homolog</fullName>
    </recommendedName>
</protein>
<dbReference type="InterPro" id="IPR006603">
    <property type="entry name" value="PQ-loop_rpt"/>
</dbReference>
<keyword evidence="3" id="KW-0813">Transport</keyword>
<dbReference type="Pfam" id="PF04193">
    <property type="entry name" value="PQ-loop"/>
    <property type="match status" value="2"/>
</dbReference>
<reference evidence="12 13" key="1">
    <citation type="submission" date="2017-06" db="EMBL/GenBank/DDBJ databases">
        <title>Aedes aegypti genome working group (AGWG) sequencing and assembly.</title>
        <authorList>
            <consortium name="Aedes aegypti Genome Working Group (AGWG)"/>
            <person name="Matthews B.J."/>
        </authorList>
    </citation>
    <scope>NUCLEOTIDE SEQUENCE [LARGE SCALE GENOMIC DNA]</scope>
    <source>
        <strain evidence="12 13">LVP_AGWG</strain>
    </source>
</reference>
<evidence type="ECO:0000256" key="10">
    <source>
        <dbReference type="ARBA" id="ARBA00048473"/>
    </source>
</evidence>
<dbReference type="GO" id="GO:0005765">
    <property type="term" value="C:lysosomal membrane"/>
    <property type="evidence" value="ECO:0007669"/>
    <property type="project" value="UniProtKB-SubCell"/>
</dbReference>
<gene>
    <name evidence="12" type="primary">5580163</name>
</gene>
<dbReference type="PANTHER" id="PTHR13131:SF5">
    <property type="entry name" value="CYSTINOSIN"/>
    <property type="match status" value="1"/>
</dbReference>
<proteinExistence type="inferred from homology"/>
<comment type="subcellular location">
    <subcellularLocation>
        <location evidence="1">Lysosome membrane</location>
        <topology evidence="1">Multi-pass membrane protein</topology>
    </subcellularLocation>
</comment>
<dbReference type="SMART" id="SM00679">
    <property type="entry name" value="CTNS"/>
    <property type="match status" value="2"/>
</dbReference>
<evidence type="ECO:0000256" key="7">
    <source>
        <dbReference type="ARBA" id="ARBA00022989"/>
    </source>
</evidence>
<evidence type="ECO:0000256" key="5">
    <source>
        <dbReference type="ARBA" id="ARBA00022737"/>
    </source>
</evidence>
<dbReference type="InterPro" id="IPR005282">
    <property type="entry name" value="LC_transporter"/>
</dbReference>
<evidence type="ECO:0000256" key="11">
    <source>
        <dbReference type="ARBA" id="ARBA00074957"/>
    </source>
</evidence>
<evidence type="ECO:0000256" key="8">
    <source>
        <dbReference type="ARBA" id="ARBA00023136"/>
    </source>
</evidence>
<keyword evidence="8" id="KW-0472">Membrane</keyword>
<comment type="similarity">
    <text evidence="2">Belongs to the cystinosin family.</text>
</comment>
<keyword evidence="9" id="KW-0458">Lysosome</keyword>
<dbReference type="OrthoDB" id="75720at2759"/>
<organism evidence="12 13">
    <name type="scientific">Aedes aegypti</name>
    <name type="common">Yellowfever mosquito</name>
    <name type="synonym">Culex aegypti</name>
    <dbReference type="NCBI Taxonomy" id="7159"/>
    <lineage>
        <taxon>Eukaryota</taxon>
        <taxon>Metazoa</taxon>
        <taxon>Ecdysozoa</taxon>
        <taxon>Arthropoda</taxon>
        <taxon>Hexapoda</taxon>
        <taxon>Insecta</taxon>
        <taxon>Pterygota</taxon>
        <taxon>Neoptera</taxon>
        <taxon>Endopterygota</taxon>
        <taxon>Diptera</taxon>
        <taxon>Nematocera</taxon>
        <taxon>Culicoidea</taxon>
        <taxon>Culicidae</taxon>
        <taxon>Culicinae</taxon>
        <taxon>Aedini</taxon>
        <taxon>Aedes</taxon>
        <taxon>Stegomyia</taxon>
    </lineage>
</organism>
<keyword evidence="4" id="KW-0812">Transmembrane</keyword>
<evidence type="ECO:0000256" key="3">
    <source>
        <dbReference type="ARBA" id="ARBA00022448"/>
    </source>
</evidence>
<dbReference type="GO" id="GO:0015293">
    <property type="term" value="F:symporter activity"/>
    <property type="evidence" value="ECO:0007669"/>
    <property type="project" value="UniProtKB-KW"/>
</dbReference>
<accession>A0A6I8T6P4</accession>
<keyword evidence="6" id="KW-0769">Symport</keyword>
<evidence type="ECO:0000313" key="13">
    <source>
        <dbReference type="Proteomes" id="UP000008820"/>
    </source>
</evidence>
<dbReference type="FunFam" id="1.20.1280.290:FF:000018">
    <property type="entry name" value="Cystinosin homolog"/>
    <property type="match status" value="1"/>
</dbReference>
<dbReference type="PANTHER" id="PTHR13131">
    <property type="entry name" value="CYSTINOSIN"/>
    <property type="match status" value="1"/>
</dbReference>
<keyword evidence="7" id="KW-1133">Transmembrane helix</keyword>
<reference evidence="12" key="2">
    <citation type="submission" date="2020-05" db="UniProtKB">
        <authorList>
            <consortium name="EnsemblMetazoa"/>
        </authorList>
    </citation>
    <scope>IDENTIFICATION</scope>
    <source>
        <strain evidence="12">LVP_AGWG</strain>
    </source>
</reference>
<comment type="catalytic activity">
    <reaction evidence="10">
        <text>L-cystine(out) + H(+)(out) = L-cystine(in) + H(+)(in)</text>
        <dbReference type="Rhea" id="RHEA:66172"/>
        <dbReference type="ChEBI" id="CHEBI:15378"/>
        <dbReference type="ChEBI" id="CHEBI:35491"/>
    </reaction>
    <physiologicalReaction direction="left-to-right" evidence="10">
        <dbReference type="Rhea" id="RHEA:66173"/>
    </physiologicalReaction>
</comment>
<dbReference type="GO" id="GO:0015184">
    <property type="term" value="F:L-cystine transmembrane transporter activity"/>
    <property type="evidence" value="ECO:0007669"/>
    <property type="project" value="TreeGrafter"/>
</dbReference>
<evidence type="ECO:0000256" key="9">
    <source>
        <dbReference type="ARBA" id="ARBA00023228"/>
    </source>
</evidence>
<dbReference type="EnsemblMetazoa" id="AAEL002541-RB">
    <property type="protein sequence ID" value="AAEL002541-PB"/>
    <property type="gene ID" value="AAEL002541"/>
</dbReference>
<dbReference type="InParanoid" id="A0A6I8T6P4"/>
<keyword evidence="5" id="KW-0677">Repeat</keyword>
<evidence type="ECO:0000313" key="12">
    <source>
        <dbReference type="EnsemblMetazoa" id="AAEL002541-PB"/>
    </source>
</evidence>
<name>A0A6I8T6P4_AEDAE</name>
<dbReference type="FunFam" id="1.20.1280.290:FF:000016">
    <property type="entry name" value="Cystinosin homolog"/>
    <property type="match status" value="1"/>
</dbReference>
<dbReference type="NCBIfam" id="TIGR00951">
    <property type="entry name" value="2A43"/>
    <property type="match status" value="1"/>
</dbReference>
<dbReference type="AlphaFoldDB" id="A0A6I8T6P4"/>
<evidence type="ECO:0000256" key="6">
    <source>
        <dbReference type="ARBA" id="ARBA00022847"/>
    </source>
</evidence>
<keyword evidence="13" id="KW-1185">Reference proteome</keyword>
<sequence>MVPSVALLTVLICGACAVESVDPLRVWFDPQDYTSTFGESADLFLWIDGVVNRNATVKFNTVDGGSHVSVTPDQLWINGGVKYTETPIVVSAKGLRQGRFIVEAGVEPEGIADDRRLFVRLKVALNQPLIYISLVIGWAYTACWSIGYYPQIILNYQRKSVVGLSFDFLHINIIGHVCYAFFNSFMYWNSFIEKEYFDRHPHGLNPVIGNDVGFAVHASVATGYTILQCYIYQSNGNTVSPTAKVIIGTYLVIIAISASQAVFGAIHWLDFLYILSYIKLSTTLVKYFPQAYMNFKRKSTEGFSILNRLLDIAGGLLGILQMVINAWNFDDWQSIWGDPVKFGLGVFSILFDLVFIVQHYILYRKPIHKEPVYQSGKQTNEQTTKL</sequence>
<evidence type="ECO:0000256" key="2">
    <source>
        <dbReference type="ARBA" id="ARBA00006855"/>
    </source>
</evidence>
<dbReference type="Proteomes" id="UP000008820">
    <property type="component" value="Chromosome 1"/>
</dbReference>
<dbReference type="Gene3D" id="1.20.1280.290">
    <property type="match status" value="2"/>
</dbReference>
<evidence type="ECO:0000256" key="1">
    <source>
        <dbReference type="ARBA" id="ARBA00004155"/>
    </source>
</evidence>